<organism evidence="1 2">
    <name type="scientific">Rhodocytophaga aerolata</name>
    <dbReference type="NCBI Taxonomy" id="455078"/>
    <lineage>
        <taxon>Bacteria</taxon>
        <taxon>Pseudomonadati</taxon>
        <taxon>Bacteroidota</taxon>
        <taxon>Cytophagia</taxon>
        <taxon>Cytophagales</taxon>
        <taxon>Rhodocytophagaceae</taxon>
        <taxon>Rhodocytophaga</taxon>
    </lineage>
</organism>
<keyword evidence="2" id="KW-1185">Reference proteome</keyword>
<comment type="caution">
    <text evidence="1">The sequence shown here is derived from an EMBL/GenBank/DDBJ whole genome shotgun (WGS) entry which is preliminary data.</text>
</comment>
<reference evidence="1" key="1">
    <citation type="submission" date="2023-07" db="EMBL/GenBank/DDBJ databases">
        <title>The genome sequence of Rhodocytophaga aerolata KACC 12507.</title>
        <authorList>
            <person name="Zhang X."/>
        </authorList>
    </citation>
    <scope>NUCLEOTIDE SEQUENCE</scope>
    <source>
        <strain evidence="1">KACC 12507</strain>
    </source>
</reference>
<dbReference type="Proteomes" id="UP001168528">
    <property type="component" value="Unassembled WGS sequence"/>
</dbReference>
<proteinExistence type="predicted"/>
<evidence type="ECO:0000313" key="1">
    <source>
        <dbReference type="EMBL" id="MDO1451425.1"/>
    </source>
</evidence>
<sequence length="72" mass="8404">MTIKNDVKVVLTQNSLKSYLAYIEQMPDIQASGQSFAEANQNLMQKIRRLEREIYSTFNITEYKYENGAFMS</sequence>
<gene>
    <name evidence="1" type="ORF">Q0590_34440</name>
</gene>
<name>A0ABT8RH62_9BACT</name>
<protein>
    <submittedName>
        <fullName evidence="1">Uncharacterized protein</fullName>
    </submittedName>
</protein>
<evidence type="ECO:0000313" key="2">
    <source>
        <dbReference type="Proteomes" id="UP001168528"/>
    </source>
</evidence>
<dbReference type="RefSeq" id="WP_302042223.1">
    <property type="nucleotide sequence ID" value="NZ_JAUKPO010000059.1"/>
</dbReference>
<dbReference type="EMBL" id="JAUKPO010000059">
    <property type="protein sequence ID" value="MDO1451425.1"/>
    <property type="molecule type" value="Genomic_DNA"/>
</dbReference>
<accession>A0ABT8RH62</accession>